<feature type="compositionally biased region" description="Polar residues" evidence="1">
    <location>
        <begin position="79"/>
        <end position="88"/>
    </location>
</feature>
<feature type="region of interest" description="Disordered" evidence="1">
    <location>
        <begin position="1"/>
        <end position="103"/>
    </location>
</feature>
<organism evidence="2 3">
    <name type="scientific">Verticillium longisporum</name>
    <name type="common">Verticillium dahliae var. longisporum</name>
    <dbReference type="NCBI Taxonomy" id="100787"/>
    <lineage>
        <taxon>Eukaryota</taxon>
        <taxon>Fungi</taxon>
        <taxon>Dikarya</taxon>
        <taxon>Ascomycota</taxon>
        <taxon>Pezizomycotina</taxon>
        <taxon>Sordariomycetes</taxon>
        <taxon>Hypocreomycetidae</taxon>
        <taxon>Glomerellales</taxon>
        <taxon>Plectosphaerellaceae</taxon>
        <taxon>Verticillium</taxon>
    </lineage>
</organism>
<name>A0A0G4NIV6_VERLO</name>
<dbReference type="AlphaFoldDB" id="A0A0G4NIV6"/>
<evidence type="ECO:0000313" key="3">
    <source>
        <dbReference type="Proteomes" id="UP000045706"/>
    </source>
</evidence>
<sequence length="103" mass="11396">MMPFTLQPFGGPNFDSKAGSASSTPNNAGRYRELAPAPLPAHRQGHGPSQELRTVQYVPGDNIKDYTPTEQPPARGPQTVRSWNQWQQKGRHSMPAQDRRGSN</sequence>
<evidence type="ECO:0000313" key="2">
    <source>
        <dbReference type="EMBL" id="CRK46417.1"/>
    </source>
</evidence>
<proteinExistence type="predicted"/>
<accession>A0A0G4NIV6</accession>
<dbReference type="Proteomes" id="UP000045706">
    <property type="component" value="Unassembled WGS sequence"/>
</dbReference>
<protein>
    <submittedName>
        <fullName evidence="2">Uncharacterized protein</fullName>
    </submittedName>
</protein>
<gene>
    <name evidence="2" type="ORF">BN1723_020000</name>
</gene>
<reference evidence="3" key="1">
    <citation type="submission" date="2015-05" db="EMBL/GenBank/DDBJ databases">
        <authorList>
            <person name="Fogelqvist Johan"/>
        </authorList>
    </citation>
    <scope>NUCLEOTIDE SEQUENCE [LARGE SCALE GENOMIC DNA]</scope>
</reference>
<evidence type="ECO:0000256" key="1">
    <source>
        <dbReference type="SAM" id="MobiDB-lite"/>
    </source>
</evidence>
<dbReference type="EMBL" id="CVQI01035643">
    <property type="protein sequence ID" value="CRK46417.1"/>
    <property type="molecule type" value="Genomic_DNA"/>
</dbReference>